<dbReference type="PIRSF" id="PIRSF028153">
    <property type="entry name" value="MSHA_biogenesis_protein_MshI"/>
    <property type="match status" value="1"/>
</dbReference>
<evidence type="ECO:0000313" key="4">
    <source>
        <dbReference type="Proteomes" id="UP000057088"/>
    </source>
</evidence>
<sequence>MKIDALIKKLTHKRTHSRSIFAVVQPDSIYFSSSAELSLPEHYPLSNHSWPQALIQALKQSGAKGVTVDVVLHSQLYQSYQIEKPALPREEWPAALPFLLKDLISEKVTEVVADAHPLTGSSKVQAYVMARKQVLEVAALLESLGCELGRLLPEQEVWAHCLPEQSHFLLLQRSKGGHFKLDAFVDKQCHFQRTLRGVVAPITGVASSALQLDGLALELQRSIDYLSSQLKGVALHHLKVCCDDEDHVELVQALNERLSVKVSPLSNDGAQALSGQVLAQHTSMAPGDTLNFYQDHLKPKKDYFSLSAVIGVWGVALALMLVVSGIYRFNIVKQGEALAGVEQQAAQLSQQVSDLKKQVDRHQPSASKVAAVARLKKEIAAKQASLNAISDFDHSLQVGYSGVMDALAKLARRDISLKQIEMDKQRFDIQGLAREAKVIPNWIAEFQSELHLVGRSFDQLVIGRNDEDVVTFELKTKQGAKR</sequence>
<dbReference type="Gene3D" id="3.30.420.380">
    <property type="match status" value="1"/>
</dbReference>
<keyword evidence="1" id="KW-0812">Transmembrane</keyword>
<reference evidence="4" key="1">
    <citation type="submission" date="2015-12" db="EMBL/GenBank/DDBJ databases">
        <title>FDA dAtabase for Regulatory Grade micrObial Sequences (FDA-ARGOS): Supporting development and validation of Infectious Disease Dx tests.</title>
        <authorList>
            <person name="Hoffmann M."/>
            <person name="Allard M."/>
            <person name="Evans P."/>
            <person name="Brown E."/>
            <person name="Tallon L.J."/>
            <person name="Sadzewicz L."/>
            <person name="Sengamalay N."/>
            <person name="Ott S."/>
            <person name="Godinez A."/>
            <person name="Nagaraj S."/>
            <person name="Vyas G."/>
            <person name="Aluvathingal J."/>
            <person name="Nadendla S."/>
            <person name="Geyer C."/>
            <person name="Sichtig H."/>
        </authorList>
    </citation>
    <scope>NUCLEOTIDE SEQUENCE [LARGE SCALE GENOMIC DNA]</scope>
    <source>
        <strain evidence="4">ATCC 33809</strain>
    </source>
</reference>
<dbReference type="InterPro" id="IPR043129">
    <property type="entry name" value="ATPase_NBD"/>
</dbReference>
<evidence type="ECO:0000313" key="5">
    <source>
        <dbReference type="Proteomes" id="UP000254626"/>
    </source>
</evidence>
<evidence type="ECO:0000313" key="3">
    <source>
        <dbReference type="EMBL" id="SUP28699.1"/>
    </source>
</evidence>
<dbReference type="GeneID" id="29386291"/>
<keyword evidence="4" id="KW-1185">Reference proteome</keyword>
<reference evidence="3 5" key="3">
    <citation type="submission" date="2018-06" db="EMBL/GenBank/DDBJ databases">
        <authorList>
            <consortium name="Pathogen Informatics"/>
            <person name="Doyle S."/>
        </authorList>
    </citation>
    <scope>NUCLEOTIDE SEQUENCE [LARGE SCALE GENOMIC DNA]</scope>
    <source>
        <strain evidence="3 5">NCTC11327</strain>
    </source>
</reference>
<dbReference type="Proteomes" id="UP000254626">
    <property type="component" value="Unassembled WGS sequence"/>
</dbReference>
<gene>
    <name evidence="2" type="ORF">AL536_18800</name>
    <name evidence="3" type="ORF">NCTC11327_02521</name>
</gene>
<feature type="transmembrane region" description="Helical" evidence="1">
    <location>
        <begin position="303"/>
        <end position="327"/>
    </location>
</feature>
<proteinExistence type="predicted"/>
<dbReference type="Proteomes" id="UP000057088">
    <property type="component" value="Chromosome 2"/>
</dbReference>
<reference evidence="2" key="2">
    <citation type="submission" date="2018-01" db="EMBL/GenBank/DDBJ databases">
        <title>FDA dAtabase for Regulatory Grade micrObial Sequences (FDA-ARGOS): Supporting development and validation of Infectious Disease Dx tests.</title>
        <authorList>
            <person name="Hoffmann M."/>
            <person name="Allard M."/>
            <person name="Evans P."/>
            <person name="Brown E."/>
            <person name="Tallon L."/>
            <person name="Sadzewicz L."/>
            <person name="Sengamalay N."/>
            <person name="Ott S."/>
            <person name="Godinez A."/>
            <person name="Nagaraj S."/>
            <person name="Vyas G."/>
            <person name="Aluvathingal J."/>
            <person name="Nadendla S."/>
            <person name="Geyer C."/>
            <person name="Sichtig H."/>
        </authorList>
    </citation>
    <scope>NUCLEOTIDE SEQUENCE</scope>
    <source>
        <strain evidence="2">ATCC 33809</strain>
    </source>
</reference>
<dbReference type="EMBL" id="UHIP01000001">
    <property type="protein sequence ID" value="SUP28699.1"/>
    <property type="molecule type" value="Genomic_DNA"/>
</dbReference>
<dbReference type="SUPFAM" id="SSF53067">
    <property type="entry name" value="Actin-like ATPase domain"/>
    <property type="match status" value="1"/>
</dbReference>
<name>A0AAX2LU19_VIBFL</name>
<dbReference type="RefSeq" id="WP_061056940.1">
    <property type="nucleotide sequence ID" value="NZ_CABLBX010000018.1"/>
</dbReference>
<keyword evidence="1" id="KW-1133">Transmembrane helix</keyword>
<accession>A0AAX2LU19</accession>
<dbReference type="InterPro" id="IPR016871">
    <property type="entry name" value="MSHA_biogenesis_MshI"/>
</dbReference>
<keyword evidence="1" id="KW-0472">Membrane</keyword>
<evidence type="ECO:0000313" key="2">
    <source>
        <dbReference type="EMBL" id="AMF95452.1"/>
    </source>
</evidence>
<evidence type="ECO:0000256" key="1">
    <source>
        <dbReference type="SAM" id="Phobius"/>
    </source>
</evidence>
<dbReference type="EMBL" id="CP014035">
    <property type="protein sequence ID" value="AMF95452.1"/>
    <property type="molecule type" value="Genomic_DNA"/>
</dbReference>
<dbReference type="AlphaFoldDB" id="A0AAX2LU19"/>
<organism evidence="3 5">
    <name type="scientific">Vibrio fluvialis</name>
    <dbReference type="NCBI Taxonomy" id="676"/>
    <lineage>
        <taxon>Bacteria</taxon>
        <taxon>Pseudomonadati</taxon>
        <taxon>Pseudomonadota</taxon>
        <taxon>Gammaproteobacteria</taxon>
        <taxon>Vibrionales</taxon>
        <taxon>Vibrionaceae</taxon>
        <taxon>Vibrio</taxon>
    </lineage>
</organism>
<protein>
    <submittedName>
        <fullName evidence="3">MSHA biogenesis protein MshI</fullName>
    </submittedName>
</protein>
<dbReference type="KEGG" id="vfl:AL536_18800"/>